<proteinExistence type="predicted"/>
<gene>
    <name evidence="1" type="ORF">GCM10007916_11190</name>
</gene>
<accession>A0ABQ6DY31</accession>
<organism evidence="1 2">
    <name type="scientific">Psychromonas marina</name>
    <dbReference type="NCBI Taxonomy" id="88364"/>
    <lineage>
        <taxon>Bacteria</taxon>
        <taxon>Pseudomonadati</taxon>
        <taxon>Pseudomonadota</taxon>
        <taxon>Gammaproteobacteria</taxon>
        <taxon>Alteromonadales</taxon>
        <taxon>Psychromonadaceae</taxon>
        <taxon>Psychromonas</taxon>
    </lineage>
</organism>
<name>A0ABQ6DY31_9GAMM</name>
<evidence type="ECO:0000313" key="1">
    <source>
        <dbReference type="EMBL" id="GLS90052.1"/>
    </source>
</evidence>
<protein>
    <submittedName>
        <fullName evidence="1">Uncharacterized protein</fullName>
    </submittedName>
</protein>
<evidence type="ECO:0000313" key="2">
    <source>
        <dbReference type="Proteomes" id="UP001157353"/>
    </source>
</evidence>
<comment type="caution">
    <text evidence="1">The sequence shown here is derived from an EMBL/GenBank/DDBJ whole genome shotgun (WGS) entry which is preliminary data.</text>
</comment>
<dbReference type="EMBL" id="BSPQ01000002">
    <property type="protein sequence ID" value="GLS90052.1"/>
    <property type="molecule type" value="Genomic_DNA"/>
</dbReference>
<dbReference type="RefSeq" id="WP_284203175.1">
    <property type="nucleotide sequence ID" value="NZ_BSPQ01000002.1"/>
</dbReference>
<keyword evidence="2" id="KW-1185">Reference proteome</keyword>
<sequence>MAIVNNTGLVTKPLNTTNINKSDNIKHVASANVSEVAPVVKKAKSEQFSMVLSEKQKDSLHESLGYDQPNPKQRGAVNAYLQVAAQEKRDSIIESMSFHFVV</sequence>
<dbReference type="Proteomes" id="UP001157353">
    <property type="component" value="Unassembled WGS sequence"/>
</dbReference>
<reference evidence="2" key="1">
    <citation type="journal article" date="2019" name="Int. J. Syst. Evol. Microbiol.">
        <title>The Global Catalogue of Microorganisms (GCM) 10K type strain sequencing project: providing services to taxonomists for standard genome sequencing and annotation.</title>
        <authorList>
            <consortium name="The Broad Institute Genomics Platform"/>
            <consortium name="The Broad Institute Genome Sequencing Center for Infectious Disease"/>
            <person name="Wu L."/>
            <person name="Ma J."/>
        </authorList>
    </citation>
    <scope>NUCLEOTIDE SEQUENCE [LARGE SCALE GENOMIC DNA]</scope>
    <source>
        <strain evidence="2">NBRC 103166</strain>
    </source>
</reference>